<protein>
    <recommendedName>
        <fullName evidence="3">Excreted virulence factor EspC (Type VII ESX diderm)</fullName>
    </recommendedName>
</protein>
<dbReference type="AlphaFoldDB" id="A0A560WHQ8"/>
<accession>A0A560WHQ8</accession>
<organism evidence="1 2">
    <name type="scientific">Marihabitans asiaticum</name>
    <dbReference type="NCBI Taxonomy" id="415218"/>
    <lineage>
        <taxon>Bacteria</taxon>
        <taxon>Bacillati</taxon>
        <taxon>Actinomycetota</taxon>
        <taxon>Actinomycetes</taxon>
        <taxon>Micrococcales</taxon>
        <taxon>Intrasporangiaceae</taxon>
        <taxon>Marihabitans</taxon>
    </lineage>
</organism>
<gene>
    <name evidence="1" type="ORF">FB557_0690</name>
</gene>
<dbReference type="Proteomes" id="UP000315628">
    <property type="component" value="Unassembled WGS sequence"/>
</dbReference>
<name>A0A560WHQ8_9MICO</name>
<evidence type="ECO:0000313" key="1">
    <source>
        <dbReference type="EMBL" id="TWD17128.1"/>
    </source>
</evidence>
<dbReference type="RefSeq" id="WP_144855521.1">
    <property type="nucleotide sequence ID" value="NZ_BAAAYT010000002.1"/>
</dbReference>
<proteinExistence type="predicted"/>
<dbReference type="EMBL" id="VIUW01000001">
    <property type="protein sequence ID" value="TWD17128.1"/>
    <property type="molecule type" value="Genomic_DNA"/>
</dbReference>
<reference evidence="1 2" key="1">
    <citation type="submission" date="2019-06" db="EMBL/GenBank/DDBJ databases">
        <title>Sequencing the genomes of 1000 actinobacteria strains.</title>
        <authorList>
            <person name="Klenk H.-P."/>
        </authorList>
    </citation>
    <scope>NUCLEOTIDE SEQUENCE [LARGE SCALE GENOMIC DNA]</scope>
    <source>
        <strain evidence="1 2">DSM 18935</strain>
    </source>
</reference>
<keyword evidence="2" id="KW-1185">Reference proteome</keyword>
<evidence type="ECO:0008006" key="3">
    <source>
        <dbReference type="Google" id="ProtNLM"/>
    </source>
</evidence>
<comment type="caution">
    <text evidence="1">The sequence shown here is derived from an EMBL/GenBank/DDBJ whole genome shotgun (WGS) entry which is preliminary data.</text>
</comment>
<sequence>MLDLDVTRMLDLDDDGVPADLAARLEALSRRVAAIAAVVAECAELEWQAHAAQLYEDQVHERCARLRRVAADLDDSAAQVRALGAAAAGRARGIRAAALAALELAR</sequence>
<evidence type="ECO:0000313" key="2">
    <source>
        <dbReference type="Proteomes" id="UP000315628"/>
    </source>
</evidence>